<protein>
    <submittedName>
        <fullName evidence="3">Uncharacterized protein</fullName>
    </submittedName>
</protein>
<sequence length="604" mass="68434">MMQDNKSETGQEFQETGQTVHHQQQPSLKDTGSGSPRSQSEPFSADSPTSTKSTRTQVARETVETYNNYRDRRKTKDLNWWGNKQHEAESGNPDREFQFARNMPVSNDDIKSAQQAYHARITDPATGRPNPLGPHLRPTTPPMEKAEKQIKGLEDQGVDVTPGLREEVVHHYISNNGLHAALLIWCRNKKDVPVQYVNEYIKSMSRLKLEMATQQRDVTEKLGQAIEECEARESRCQKLQAENSKLNMEIQRLKQEKEKTDIQASLLATTQDIHQLALYPDMTALGQAEEKEAHLENSSIQYNKHSIPSLSTVHLPRAPLASVRDASESNRSPPVTPVTKESLEKKPWPAGAAKSNTTQDDACRNRVKELELQLQDLKEELRASNDSMRVQEKPNYTTVDSLINAVRNESQGIDGQEEAPNLVDRINYLNLVCFFRTRNYLQLALREGDHTLAKILLNDADKWVKSCKGFLQTMDPEVNLQVEDSMLILHGMRQVLTTKDESVLIEGVKYVKHGRNELSKLPKSDSFAQLIQLADSILHATKYDEKENTLGIKGPPFNPFRRKNKSQYTKIQGTIKDGPAMKAESLRLTGVHSPSSPQKFRKDR</sequence>
<reference evidence="3 4" key="1">
    <citation type="submission" date="2020-05" db="EMBL/GenBank/DDBJ databases">
        <title>Identification and distribution of gene clusters putatively required for synthesis of sphingolipid metabolism inhibitors in phylogenetically diverse species of the filamentous fungus Fusarium.</title>
        <authorList>
            <person name="Kim H.-S."/>
            <person name="Busman M."/>
            <person name="Brown D.W."/>
            <person name="Divon H."/>
            <person name="Uhlig S."/>
            <person name="Proctor R.H."/>
        </authorList>
    </citation>
    <scope>NUCLEOTIDE SEQUENCE [LARGE SCALE GENOMIC DNA]</scope>
    <source>
        <strain evidence="3 4">NRRL 36939</strain>
    </source>
</reference>
<comment type="caution">
    <text evidence="3">The sequence shown here is derived from an EMBL/GenBank/DDBJ whole genome shotgun (WGS) entry which is preliminary data.</text>
</comment>
<feature type="coiled-coil region" evidence="1">
    <location>
        <begin position="222"/>
        <end position="263"/>
    </location>
</feature>
<accession>A0A8H5NTC4</accession>
<feature type="region of interest" description="Disordered" evidence="2">
    <location>
        <begin position="122"/>
        <end position="142"/>
    </location>
</feature>
<dbReference type="AlphaFoldDB" id="A0A8H5NTC4"/>
<dbReference type="OrthoDB" id="5091933at2759"/>
<organism evidence="3 4">
    <name type="scientific">Fusarium pseudocircinatum</name>
    <dbReference type="NCBI Taxonomy" id="56676"/>
    <lineage>
        <taxon>Eukaryota</taxon>
        <taxon>Fungi</taxon>
        <taxon>Dikarya</taxon>
        <taxon>Ascomycota</taxon>
        <taxon>Pezizomycotina</taxon>
        <taxon>Sordariomycetes</taxon>
        <taxon>Hypocreomycetidae</taxon>
        <taxon>Hypocreales</taxon>
        <taxon>Nectriaceae</taxon>
        <taxon>Fusarium</taxon>
        <taxon>Fusarium fujikuroi species complex</taxon>
    </lineage>
</organism>
<evidence type="ECO:0000313" key="4">
    <source>
        <dbReference type="Proteomes" id="UP000546213"/>
    </source>
</evidence>
<gene>
    <name evidence="3" type="ORF">FPCIR_13265</name>
</gene>
<dbReference type="Proteomes" id="UP000546213">
    <property type="component" value="Unassembled WGS sequence"/>
</dbReference>
<dbReference type="EMBL" id="JAAOAS010000479">
    <property type="protein sequence ID" value="KAF5575215.1"/>
    <property type="molecule type" value="Genomic_DNA"/>
</dbReference>
<feature type="region of interest" description="Disordered" evidence="2">
    <location>
        <begin position="322"/>
        <end position="364"/>
    </location>
</feature>
<proteinExistence type="predicted"/>
<feature type="region of interest" description="Disordered" evidence="2">
    <location>
        <begin position="1"/>
        <end position="70"/>
    </location>
</feature>
<keyword evidence="1" id="KW-0175">Coiled coil</keyword>
<name>A0A8H5NTC4_9HYPO</name>
<evidence type="ECO:0000313" key="3">
    <source>
        <dbReference type="EMBL" id="KAF5575215.1"/>
    </source>
</evidence>
<feature type="compositionally biased region" description="Polar residues" evidence="2">
    <location>
        <begin position="10"/>
        <end position="68"/>
    </location>
</feature>
<evidence type="ECO:0000256" key="2">
    <source>
        <dbReference type="SAM" id="MobiDB-lite"/>
    </source>
</evidence>
<evidence type="ECO:0000256" key="1">
    <source>
        <dbReference type="SAM" id="Coils"/>
    </source>
</evidence>
<keyword evidence="4" id="KW-1185">Reference proteome</keyword>